<feature type="chain" id="PRO_5041661050" evidence="1">
    <location>
        <begin position="23"/>
        <end position="261"/>
    </location>
</feature>
<dbReference type="InterPro" id="IPR051532">
    <property type="entry name" value="Ester_Hydrolysis_Enzymes"/>
</dbReference>
<evidence type="ECO:0000256" key="1">
    <source>
        <dbReference type="SAM" id="SignalP"/>
    </source>
</evidence>
<evidence type="ECO:0000259" key="2">
    <source>
        <dbReference type="Pfam" id="PF13472"/>
    </source>
</evidence>
<dbReference type="Gene3D" id="3.40.50.1110">
    <property type="entry name" value="SGNH hydrolase"/>
    <property type="match status" value="1"/>
</dbReference>
<feature type="domain" description="SGNH hydrolase-type esterase" evidence="2">
    <location>
        <begin position="57"/>
        <end position="245"/>
    </location>
</feature>
<dbReference type="GO" id="GO:0004622">
    <property type="term" value="F:phosphatidylcholine lysophospholipase activity"/>
    <property type="evidence" value="ECO:0007669"/>
    <property type="project" value="TreeGrafter"/>
</dbReference>
<proteinExistence type="predicted"/>
<protein>
    <submittedName>
        <fullName evidence="3">Lipase</fullName>
    </submittedName>
</protein>
<dbReference type="Proteomes" id="UP000221020">
    <property type="component" value="Unassembled WGS sequence"/>
</dbReference>
<reference evidence="3 4" key="1">
    <citation type="submission" date="2017-09" db="EMBL/GenBank/DDBJ databases">
        <title>Large-scale bioinformatics analysis of Bacillus genomes uncovers conserved roles of natural products in bacterial physiology.</title>
        <authorList>
            <consortium name="Agbiome Team Llc"/>
            <person name="Bleich R.M."/>
            <person name="Grubbs K.J."/>
            <person name="Santa Maria K.C."/>
            <person name="Allen S.E."/>
            <person name="Farag S."/>
            <person name="Shank E.A."/>
            <person name="Bowers A."/>
        </authorList>
    </citation>
    <scope>NUCLEOTIDE SEQUENCE [LARGE SCALE GENOMIC DNA]</scope>
    <source>
        <strain evidence="3 4">AFS092012</strain>
    </source>
</reference>
<dbReference type="InterPro" id="IPR036514">
    <property type="entry name" value="SGNH_hydro_sf"/>
</dbReference>
<accession>A0AA91VEV1</accession>
<dbReference type="RefSeq" id="WP_097896780.1">
    <property type="nucleotide sequence ID" value="NZ_NVOR01000012.1"/>
</dbReference>
<feature type="signal peptide" evidence="1">
    <location>
        <begin position="1"/>
        <end position="22"/>
    </location>
</feature>
<dbReference type="PANTHER" id="PTHR30383:SF27">
    <property type="entry name" value="SPORE GERMINATION LIPASE LIPC"/>
    <property type="match status" value="1"/>
</dbReference>
<sequence>MKKVILTIVCLLLLIISYSSFEKNDETKQKESGEKTAKTATAHWIDNQTNDSFYHLVLGDSLAKGYGSTQGGYAELASKQIEEQIHKPIKVENLGVNGLTTDRLVEKIQSEEVQQKIKEANLITINIGGNNLFRLNRNVGVVDGIKMLNKEKTHFETDVKNIVSTIRTLNPNALLILSELYNPLQLDDSIASYADMFLDGWNDSIYSISKANPPSIVLPIRKLISNDKKELLYDQVHPNDKGYAIIANAFTEQVLSYKVKL</sequence>
<dbReference type="EMBL" id="NVOR01000012">
    <property type="protein sequence ID" value="PED83908.1"/>
    <property type="molecule type" value="Genomic_DNA"/>
</dbReference>
<dbReference type="PANTHER" id="PTHR30383">
    <property type="entry name" value="THIOESTERASE 1/PROTEASE 1/LYSOPHOSPHOLIPASE L1"/>
    <property type="match status" value="1"/>
</dbReference>
<evidence type="ECO:0000313" key="3">
    <source>
        <dbReference type="EMBL" id="PED83908.1"/>
    </source>
</evidence>
<comment type="caution">
    <text evidence="3">The sequence shown here is derived from an EMBL/GenBank/DDBJ whole genome shotgun (WGS) entry which is preliminary data.</text>
</comment>
<organism evidence="3 4">
    <name type="scientific">Bacillus pseudomycoides</name>
    <dbReference type="NCBI Taxonomy" id="64104"/>
    <lineage>
        <taxon>Bacteria</taxon>
        <taxon>Bacillati</taxon>
        <taxon>Bacillota</taxon>
        <taxon>Bacilli</taxon>
        <taxon>Bacillales</taxon>
        <taxon>Bacillaceae</taxon>
        <taxon>Bacillus</taxon>
        <taxon>Bacillus cereus group</taxon>
    </lineage>
</organism>
<dbReference type="InterPro" id="IPR013830">
    <property type="entry name" value="SGNH_hydro"/>
</dbReference>
<dbReference type="SUPFAM" id="SSF52266">
    <property type="entry name" value="SGNH hydrolase"/>
    <property type="match status" value="1"/>
</dbReference>
<dbReference type="AlphaFoldDB" id="A0AA91VEV1"/>
<keyword evidence="1" id="KW-0732">Signal</keyword>
<name>A0AA91VEV1_9BACI</name>
<gene>
    <name evidence="3" type="ORF">CON65_04950</name>
</gene>
<evidence type="ECO:0000313" key="4">
    <source>
        <dbReference type="Proteomes" id="UP000221020"/>
    </source>
</evidence>
<dbReference type="Pfam" id="PF13472">
    <property type="entry name" value="Lipase_GDSL_2"/>
    <property type="match status" value="1"/>
</dbReference>